<comment type="caution">
    <text evidence="1">The sequence shown here is derived from an EMBL/GenBank/DDBJ whole genome shotgun (WGS) entry which is preliminary data.</text>
</comment>
<evidence type="ECO:0000313" key="1">
    <source>
        <dbReference type="EMBL" id="KAJ8893925.1"/>
    </source>
</evidence>
<proteinExistence type="predicted"/>
<dbReference type="EMBL" id="JARBHB010000002">
    <property type="protein sequence ID" value="KAJ8893925.1"/>
    <property type="molecule type" value="Genomic_DNA"/>
</dbReference>
<dbReference type="Gene3D" id="3.30.420.10">
    <property type="entry name" value="Ribonuclease H-like superfamily/Ribonuclease H"/>
    <property type="match status" value="1"/>
</dbReference>
<organism evidence="1 2">
    <name type="scientific">Dryococelus australis</name>
    <dbReference type="NCBI Taxonomy" id="614101"/>
    <lineage>
        <taxon>Eukaryota</taxon>
        <taxon>Metazoa</taxon>
        <taxon>Ecdysozoa</taxon>
        <taxon>Arthropoda</taxon>
        <taxon>Hexapoda</taxon>
        <taxon>Insecta</taxon>
        <taxon>Pterygota</taxon>
        <taxon>Neoptera</taxon>
        <taxon>Polyneoptera</taxon>
        <taxon>Phasmatodea</taxon>
        <taxon>Verophasmatodea</taxon>
        <taxon>Anareolatae</taxon>
        <taxon>Phasmatidae</taxon>
        <taxon>Eurycanthinae</taxon>
        <taxon>Dryococelus</taxon>
    </lineage>
</organism>
<evidence type="ECO:0000313" key="2">
    <source>
        <dbReference type="Proteomes" id="UP001159363"/>
    </source>
</evidence>
<dbReference type="InterPro" id="IPR036397">
    <property type="entry name" value="RNaseH_sf"/>
</dbReference>
<gene>
    <name evidence="1" type="ORF">PR048_006526</name>
</gene>
<reference evidence="1 2" key="1">
    <citation type="submission" date="2023-02" db="EMBL/GenBank/DDBJ databases">
        <title>LHISI_Scaffold_Assembly.</title>
        <authorList>
            <person name="Stuart O.P."/>
            <person name="Cleave R."/>
            <person name="Magrath M.J.L."/>
            <person name="Mikheyev A.S."/>
        </authorList>
    </citation>
    <scope>NUCLEOTIDE SEQUENCE [LARGE SCALE GENOMIC DNA]</scope>
    <source>
        <strain evidence="1">Daus_M_001</strain>
        <tissue evidence="1">Leg muscle</tissue>
    </source>
</reference>
<dbReference type="InterPro" id="IPR012337">
    <property type="entry name" value="RNaseH-like_sf"/>
</dbReference>
<dbReference type="Proteomes" id="UP001159363">
    <property type="component" value="Chromosome 2"/>
</dbReference>
<keyword evidence="2" id="KW-1185">Reference proteome</keyword>
<sequence>MSTELGCYLQGVKEAGSGGMASEIHTGSTIVSGILAEPWGIISQAMEGYHGSYPLGSPGHQEVHRASKSDSVVVGYYECIAPRDFAAEYGFSHVTSSLRYAQSNGQVEAAIKNVKNAIKRSADPYLGLLSYRNTSLSDLEYSPAQLLMASHYGIHCRQHTKTYIPKLLIRTNLQLFMMKRRVGRKQILIDAIEQGKDFHYNPTKGCQSLTYRGLGR</sequence>
<name>A0ABQ9IB73_9NEOP</name>
<protein>
    <submittedName>
        <fullName evidence="1">Uncharacterized protein</fullName>
    </submittedName>
</protein>
<dbReference type="SUPFAM" id="SSF53098">
    <property type="entry name" value="Ribonuclease H-like"/>
    <property type="match status" value="1"/>
</dbReference>
<accession>A0ABQ9IB73</accession>